<comment type="catalytic activity">
    <reaction evidence="1">
        <text>a 4-O-methyl-thymidine in DNA + L-cysteinyl-[protein] = a thymidine in DNA + S-methyl-L-cysteinyl-[protein]</text>
        <dbReference type="Rhea" id="RHEA:53428"/>
        <dbReference type="Rhea" id="RHEA-COMP:10131"/>
        <dbReference type="Rhea" id="RHEA-COMP:10132"/>
        <dbReference type="Rhea" id="RHEA-COMP:13555"/>
        <dbReference type="Rhea" id="RHEA-COMP:13556"/>
        <dbReference type="ChEBI" id="CHEBI:29950"/>
        <dbReference type="ChEBI" id="CHEBI:82612"/>
        <dbReference type="ChEBI" id="CHEBI:137386"/>
        <dbReference type="ChEBI" id="CHEBI:137387"/>
        <dbReference type="EC" id="2.1.1.63"/>
    </reaction>
</comment>
<reference evidence="15" key="1">
    <citation type="journal article" date="2016" name="Insect Biochem. Mol. Biol.">
        <title>Multifaceted biological insights from a draft genome sequence of the tobacco hornworm moth, Manduca sexta.</title>
        <authorList>
            <person name="Kanost M.R."/>
            <person name="Arrese E.L."/>
            <person name="Cao X."/>
            <person name="Chen Y.R."/>
            <person name="Chellapilla S."/>
            <person name="Goldsmith M.R."/>
            <person name="Grosse-Wilde E."/>
            <person name="Heckel D.G."/>
            <person name="Herndon N."/>
            <person name="Jiang H."/>
            <person name="Papanicolaou A."/>
            <person name="Qu J."/>
            <person name="Soulages J.L."/>
            <person name="Vogel H."/>
            <person name="Walters J."/>
            <person name="Waterhouse R.M."/>
            <person name="Ahn S.J."/>
            <person name="Almeida F.C."/>
            <person name="An C."/>
            <person name="Aqrawi P."/>
            <person name="Bretschneider A."/>
            <person name="Bryant W.B."/>
            <person name="Bucks S."/>
            <person name="Chao H."/>
            <person name="Chevignon G."/>
            <person name="Christen J.M."/>
            <person name="Clarke D.F."/>
            <person name="Dittmer N.T."/>
            <person name="Ferguson L.C.F."/>
            <person name="Garavelou S."/>
            <person name="Gordon K.H.J."/>
            <person name="Gunaratna R.T."/>
            <person name="Han Y."/>
            <person name="Hauser F."/>
            <person name="He Y."/>
            <person name="Heidel-Fischer H."/>
            <person name="Hirsh A."/>
            <person name="Hu Y."/>
            <person name="Jiang H."/>
            <person name="Kalra D."/>
            <person name="Klinner C."/>
            <person name="Konig C."/>
            <person name="Kovar C."/>
            <person name="Kroll A.R."/>
            <person name="Kuwar S.S."/>
            <person name="Lee S.L."/>
            <person name="Lehman R."/>
            <person name="Li K."/>
            <person name="Li Z."/>
            <person name="Liang H."/>
            <person name="Lovelace S."/>
            <person name="Lu Z."/>
            <person name="Mansfield J.H."/>
            <person name="McCulloch K.J."/>
            <person name="Mathew T."/>
            <person name="Morton B."/>
            <person name="Muzny D.M."/>
            <person name="Neunemann D."/>
            <person name="Ongeri F."/>
            <person name="Pauchet Y."/>
            <person name="Pu L.L."/>
            <person name="Pyrousis I."/>
            <person name="Rao X.J."/>
            <person name="Redding A."/>
            <person name="Roesel C."/>
            <person name="Sanchez-Gracia A."/>
            <person name="Schaack S."/>
            <person name="Shukla A."/>
            <person name="Tetreau G."/>
            <person name="Wang Y."/>
            <person name="Xiong G.H."/>
            <person name="Traut W."/>
            <person name="Walsh T.K."/>
            <person name="Worley K.C."/>
            <person name="Wu D."/>
            <person name="Wu W."/>
            <person name="Wu Y.Q."/>
            <person name="Zhang X."/>
            <person name="Zou Z."/>
            <person name="Zucker H."/>
            <person name="Briscoe A.D."/>
            <person name="Burmester T."/>
            <person name="Clem R.J."/>
            <person name="Feyereisen R."/>
            <person name="Grimmelikhuijzen C.J.P."/>
            <person name="Hamodrakas S.J."/>
            <person name="Hansson B.S."/>
            <person name="Huguet E."/>
            <person name="Jermiin L.S."/>
            <person name="Lan Q."/>
            <person name="Lehman H.K."/>
            <person name="Lorenzen M."/>
            <person name="Merzendorfer H."/>
            <person name="Michalopoulos I."/>
            <person name="Morton D.B."/>
            <person name="Muthukrishnan S."/>
            <person name="Oakeshott J.G."/>
            <person name="Palmer W."/>
            <person name="Park Y."/>
            <person name="Passarelli A.L."/>
            <person name="Rozas J."/>
            <person name="Schwartz L.M."/>
            <person name="Smith W."/>
            <person name="Southgate A."/>
            <person name="Vilcinskas A."/>
            <person name="Vogt R."/>
            <person name="Wang P."/>
            <person name="Werren J."/>
            <person name="Yu X.Q."/>
            <person name="Zhou J.J."/>
            <person name="Brown S.J."/>
            <person name="Scherer S.E."/>
            <person name="Richards S."/>
            <person name="Blissard G.W."/>
        </authorList>
    </citation>
    <scope>NUCLEOTIDE SEQUENCE</scope>
</reference>
<dbReference type="InterPro" id="IPR036217">
    <property type="entry name" value="MethylDNA_cys_MeTrfase_DNAb"/>
</dbReference>
<dbReference type="FunFam" id="1.10.10.10:FF:000214">
    <property type="entry name" value="Methylated-DNA--protein-cysteine methyltransferase"/>
    <property type="match status" value="1"/>
</dbReference>
<keyword evidence="12" id="KW-0812">Transmembrane</keyword>
<protein>
    <recommendedName>
        <fullName evidence="4">Methylated-DNA--protein-cysteine methyltransferase</fullName>
        <ecNumber evidence="3">2.1.1.63</ecNumber>
    </recommendedName>
    <alternativeName>
        <fullName evidence="9">6-O-methylguanine-DNA methyltransferase</fullName>
    </alternativeName>
    <alternativeName>
        <fullName evidence="10">O-6-methylguanine-DNA-alkyltransferase</fullName>
    </alternativeName>
</protein>
<dbReference type="Pfam" id="PF02870">
    <property type="entry name" value="Methyltransf_1N"/>
    <property type="match status" value="1"/>
</dbReference>
<keyword evidence="5" id="KW-0489">Methyltransferase</keyword>
<dbReference type="AlphaFoldDB" id="A0A921Z7H1"/>
<evidence type="ECO:0000256" key="3">
    <source>
        <dbReference type="ARBA" id="ARBA00011918"/>
    </source>
</evidence>
<comment type="caution">
    <text evidence="15">The sequence shown here is derived from an EMBL/GenBank/DDBJ whole genome shotgun (WGS) entry which is preliminary data.</text>
</comment>
<dbReference type="PANTHER" id="PTHR10815">
    <property type="entry name" value="METHYLATED-DNA--PROTEIN-CYSTEINE METHYLTRANSFERASE"/>
    <property type="match status" value="1"/>
</dbReference>
<dbReference type="OrthoDB" id="1907495at2759"/>
<keyword evidence="7" id="KW-0227">DNA damage</keyword>
<feature type="domain" description="Methylated-DNA-[protein]-cysteine S-methyltransferase DNA binding" evidence="13">
    <location>
        <begin position="128"/>
        <end position="207"/>
    </location>
</feature>
<keyword evidence="12" id="KW-1133">Transmembrane helix</keyword>
<dbReference type="PANTHER" id="PTHR10815:SF13">
    <property type="entry name" value="METHYLATED-DNA--PROTEIN-CYSTEINE METHYLTRANSFERASE"/>
    <property type="match status" value="1"/>
</dbReference>
<dbReference type="NCBIfam" id="TIGR00589">
    <property type="entry name" value="ogt"/>
    <property type="match status" value="1"/>
</dbReference>
<gene>
    <name evidence="15" type="ORF">O3G_MSEX007784</name>
</gene>
<evidence type="ECO:0000313" key="16">
    <source>
        <dbReference type="Proteomes" id="UP000791440"/>
    </source>
</evidence>
<dbReference type="CDD" id="cd06445">
    <property type="entry name" value="ATase"/>
    <property type="match status" value="1"/>
</dbReference>
<evidence type="ECO:0000256" key="4">
    <source>
        <dbReference type="ARBA" id="ARBA00015377"/>
    </source>
</evidence>
<keyword evidence="16" id="KW-1185">Reference proteome</keyword>
<dbReference type="SUPFAM" id="SSF53155">
    <property type="entry name" value="Methylated DNA-protein cysteine methyltransferase domain"/>
    <property type="match status" value="1"/>
</dbReference>
<dbReference type="SUPFAM" id="SSF46767">
    <property type="entry name" value="Methylated DNA-protein cysteine methyltransferase, C-terminal domain"/>
    <property type="match status" value="1"/>
</dbReference>
<evidence type="ECO:0000256" key="2">
    <source>
        <dbReference type="ARBA" id="ARBA00008711"/>
    </source>
</evidence>
<dbReference type="EC" id="2.1.1.63" evidence="3"/>
<evidence type="ECO:0000259" key="14">
    <source>
        <dbReference type="Pfam" id="PF02870"/>
    </source>
</evidence>
<dbReference type="Gene3D" id="3.30.160.70">
    <property type="entry name" value="Methylated DNA-protein cysteine methyltransferase domain"/>
    <property type="match status" value="1"/>
</dbReference>
<organism evidence="15 16">
    <name type="scientific">Manduca sexta</name>
    <name type="common">Tobacco hawkmoth</name>
    <name type="synonym">Tobacco hornworm</name>
    <dbReference type="NCBI Taxonomy" id="7130"/>
    <lineage>
        <taxon>Eukaryota</taxon>
        <taxon>Metazoa</taxon>
        <taxon>Ecdysozoa</taxon>
        <taxon>Arthropoda</taxon>
        <taxon>Hexapoda</taxon>
        <taxon>Insecta</taxon>
        <taxon>Pterygota</taxon>
        <taxon>Neoptera</taxon>
        <taxon>Endopterygota</taxon>
        <taxon>Lepidoptera</taxon>
        <taxon>Glossata</taxon>
        <taxon>Ditrysia</taxon>
        <taxon>Bombycoidea</taxon>
        <taxon>Sphingidae</taxon>
        <taxon>Sphinginae</taxon>
        <taxon>Sphingini</taxon>
        <taxon>Manduca</taxon>
    </lineage>
</organism>
<comment type="catalytic activity">
    <reaction evidence="11">
        <text>a 6-O-methyl-2'-deoxyguanosine in DNA + L-cysteinyl-[protein] = S-methyl-L-cysteinyl-[protein] + a 2'-deoxyguanosine in DNA</text>
        <dbReference type="Rhea" id="RHEA:24000"/>
        <dbReference type="Rhea" id="RHEA-COMP:10131"/>
        <dbReference type="Rhea" id="RHEA-COMP:10132"/>
        <dbReference type="Rhea" id="RHEA-COMP:11367"/>
        <dbReference type="Rhea" id="RHEA-COMP:11368"/>
        <dbReference type="ChEBI" id="CHEBI:29950"/>
        <dbReference type="ChEBI" id="CHEBI:82612"/>
        <dbReference type="ChEBI" id="CHEBI:85445"/>
        <dbReference type="ChEBI" id="CHEBI:85448"/>
        <dbReference type="EC" id="2.1.1.63"/>
    </reaction>
</comment>
<feature type="transmembrane region" description="Helical" evidence="12">
    <location>
        <begin position="7"/>
        <end position="28"/>
    </location>
</feature>
<evidence type="ECO:0000256" key="5">
    <source>
        <dbReference type="ARBA" id="ARBA00022603"/>
    </source>
</evidence>
<dbReference type="EMBL" id="JH668429">
    <property type="protein sequence ID" value="KAG6452761.1"/>
    <property type="molecule type" value="Genomic_DNA"/>
</dbReference>
<dbReference type="GO" id="GO:0006281">
    <property type="term" value="P:DNA repair"/>
    <property type="evidence" value="ECO:0007669"/>
    <property type="project" value="UniProtKB-KW"/>
</dbReference>
<sequence>MRRFIQYYRVFFISNFENLVCFVLYLAMNLSKLIIKYSQNKICTVCLSIFESPVGKMVLAADDEFVYLVAFEDSKNFDKMFQNLSKELSCCFVESTNNVLKLLQEELSDYFDGKAKKFSVPLKTFGSDFQKEVWEKLIELPYGSTQSYGDLAKAMGRSASYARAIGAACGANAHLIVIPCHRLVGSNNKGGFSCGINRKDWLLEHEKKNAEG</sequence>
<evidence type="ECO:0000256" key="11">
    <source>
        <dbReference type="ARBA" id="ARBA00049348"/>
    </source>
</evidence>
<reference evidence="15" key="2">
    <citation type="submission" date="2020-12" db="EMBL/GenBank/DDBJ databases">
        <authorList>
            <person name="Kanost M."/>
        </authorList>
    </citation>
    <scope>NUCLEOTIDE SEQUENCE</scope>
</reference>
<evidence type="ECO:0000256" key="9">
    <source>
        <dbReference type="ARBA" id="ARBA00030795"/>
    </source>
</evidence>
<dbReference type="Pfam" id="PF01035">
    <property type="entry name" value="DNA_binding_1"/>
    <property type="match status" value="1"/>
</dbReference>
<proteinExistence type="inferred from homology"/>
<comment type="similarity">
    <text evidence="2">Belongs to the MGMT family.</text>
</comment>
<dbReference type="InterPro" id="IPR036631">
    <property type="entry name" value="MGMT_N_sf"/>
</dbReference>
<feature type="domain" description="Methylguanine DNA methyltransferase ribonuclease-like" evidence="14">
    <location>
        <begin position="48"/>
        <end position="123"/>
    </location>
</feature>
<name>A0A921Z7H1_MANSE</name>
<dbReference type="Gene3D" id="1.10.10.10">
    <property type="entry name" value="Winged helix-like DNA-binding domain superfamily/Winged helix DNA-binding domain"/>
    <property type="match status" value="1"/>
</dbReference>
<evidence type="ECO:0000256" key="6">
    <source>
        <dbReference type="ARBA" id="ARBA00022679"/>
    </source>
</evidence>
<dbReference type="InterPro" id="IPR014048">
    <property type="entry name" value="MethylDNA_cys_MeTrfase_DNA-bd"/>
</dbReference>
<keyword evidence="8" id="KW-0234">DNA repair</keyword>
<evidence type="ECO:0000256" key="10">
    <source>
        <dbReference type="ARBA" id="ARBA00031621"/>
    </source>
</evidence>
<evidence type="ECO:0000313" key="15">
    <source>
        <dbReference type="EMBL" id="KAG6452761.1"/>
    </source>
</evidence>
<dbReference type="InterPro" id="IPR036388">
    <property type="entry name" value="WH-like_DNA-bd_sf"/>
</dbReference>
<dbReference type="PROSITE" id="PS00374">
    <property type="entry name" value="MGMT"/>
    <property type="match status" value="1"/>
</dbReference>
<evidence type="ECO:0000256" key="8">
    <source>
        <dbReference type="ARBA" id="ARBA00023204"/>
    </source>
</evidence>
<evidence type="ECO:0000256" key="7">
    <source>
        <dbReference type="ARBA" id="ARBA00022763"/>
    </source>
</evidence>
<dbReference type="GO" id="GO:0032259">
    <property type="term" value="P:methylation"/>
    <property type="evidence" value="ECO:0007669"/>
    <property type="project" value="UniProtKB-KW"/>
</dbReference>
<dbReference type="Proteomes" id="UP000791440">
    <property type="component" value="Unassembled WGS sequence"/>
</dbReference>
<evidence type="ECO:0000256" key="12">
    <source>
        <dbReference type="SAM" id="Phobius"/>
    </source>
</evidence>
<accession>A0A921Z7H1</accession>
<evidence type="ECO:0000256" key="1">
    <source>
        <dbReference type="ARBA" id="ARBA00001286"/>
    </source>
</evidence>
<keyword evidence="12" id="KW-0472">Membrane</keyword>
<keyword evidence="6" id="KW-0808">Transferase</keyword>
<evidence type="ECO:0000259" key="13">
    <source>
        <dbReference type="Pfam" id="PF01035"/>
    </source>
</evidence>
<dbReference type="InterPro" id="IPR001497">
    <property type="entry name" value="MethylDNA_cys_MeTrfase_AS"/>
</dbReference>
<dbReference type="GO" id="GO:0003908">
    <property type="term" value="F:methylated-DNA-[protein]-cysteine S-methyltransferase activity"/>
    <property type="evidence" value="ECO:0007669"/>
    <property type="project" value="UniProtKB-EC"/>
</dbReference>
<dbReference type="InterPro" id="IPR008332">
    <property type="entry name" value="MethylG_MeTrfase_N"/>
</dbReference>